<dbReference type="EMBL" id="DF820459">
    <property type="protein sequence ID" value="GAK53600.1"/>
    <property type="molecule type" value="Genomic_DNA"/>
</dbReference>
<evidence type="ECO:0008006" key="3">
    <source>
        <dbReference type="Google" id="ProtNLM"/>
    </source>
</evidence>
<dbReference type="GO" id="GO:0003774">
    <property type="term" value="F:cytoskeletal motor activity"/>
    <property type="evidence" value="ECO:0007669"/>
    <property type="project" value="InterPro"/>
</dbReference>
<name>A0A0S6W1F6_9BACT</name>
<organism evidence="1">
    <name type="scientific">Candidatus Moduliflexus flocculans</name>
    <dbReference type="NCBI Taxonomy" id="1499966"/>
    <lineage>
        <taxon>Bacteria</taxon>
        <taxon>Candidatus Moduliflexota</taxon>
        <taxon>Candidatus Moduliflexia</taxon>
        <taxon>Candidatus Moduliflexales</taxon>
        <taxon>Candidatus Moduliflexaceae</taxon>
    </lineage>
</organism>
<protein>
    <recommendedName>
        <fullName evidence="3">Transposase</fullName>
    </recommendedName>
</protein>
<dbReference type="GO" id="GO:0009288">
    <property type="term" value="C:bacterial-type flagellum"/>
    <property type="evidence" value="ECO:0007669"/>
    <property type="project" value="InterPro"/>
</dbReference>
<dbReference type="PANTHER" id="PTHR35586">
    <property type="entry name" value="SLL1691 PROTEIN"/>
    <property type="match status" value="1"/>
</dbReference>
<sequence>MQELADYDSPWKEMIEGYFLEFMTFFFPQIAADIDWEFGYEFLDKELQQVVREAELGRRVADKLVKVTRKGSHDDLWVFIHIEVQGFYEKAFGERMFVYYYRLFDRYHQPICSLAVLTDERPKWKPTRFQHDIWGCQVRLTFPVVKLLEYRGREQELEQSANPFALIALAYLKTLDTKKQPEQRFDWKFRLYKLLYERGYEKQDILELTRFVDWVMVLPDELQLRFDETITAYEEERRMQYVTSFERIGMEKGLRQGLEKGLQQGLEKGLQQGLEKGLQQGRKQGQLEQSQTAVIDALTVRFQTVPISIINQVLRCEEVAPLQNLFRQVITIPSLDEFEALLRKSLAESHEAAEEVKS</sequence>
<gene>
    <name evidence="1" type="ORF">U14_04866</name>
</gene>
<dbReference type="HOGENOM" id="CLU_071039_1_1_0"/>
<dbReference type="PANTHER" id="PTHR35586:SF1">
    <property type="entry name" value="SLL1691 PROTEIN"/>
    <property type="match status" value="1"/>
</dbReference>
<dbReference type="InterPro" id="IPR000563">
    <property type="entry name" value="Flag_FliH"/>
</dbReference>
<evidence type="ECO:0000313" key="1">
    <source>
        <dbReference type="EMBL" id="GAK53600.1"/>
    </source>
</evidence>
<proteinExistence type="predicted"/>
<reference evidence="1" key="1">
    <citation type="journal article" date="2015" name="PeerJ">
        <title>First genomic representation of candidate bacterial phylum KSB3 points to enhanced environmental sensing as a trigger of wastewater bulking.</title>
        <authorList>
            <person name="Sekiguchi Y."/>
            <person name="Ohashi A."/>
            <person name="Parks D.H."/>
            <person name="Yamauchi T."/>
            <person name="Tyson G.W."/>
            <person name="Hugenholtz P."/>
        </authorList>
    </citation>
    <scope>NUCLEOTIDE SEQUENCE [LARGE SCALE GENOMIC DNA]</scope>
</reference>
<dbReference type="GO" id="GO:0071973">
    <property type="term" value="P:bacterial-type flagellum-dependent cell motility"/>
    <property type="evidence" value="ECO:0007669"/>
    <property type="project" value="InterPro"/>
</dbReference>
<accession>A0A0S6W1F6</accession>
<dbReference type="Proteomes" id="UP000030700">
    <property type="component" value="Unassembled WGS sequence"/>
</dbReference>
<dbReference type="AlphaFoldDB" id="A0A0S6W1F6"/>
<dbReference type="PRINTS" id="PR01003">
    <property type="entry name" value="FLGFLIH"/>
</dbReference>
<dbReference type="STRING" id="1499966.U14_04866"/>
<evidence type="ECO:0000313" key="2">
    <source>
        <dbReference type="Proteomes" id="UP000030700"/>
    </source>
</evidence>
<keyword evidence="2" id="KW-1185">Reference proteome</keyword>